<keyword evidence="5" id="KW-1185">Reference proteome</keyword>
<evidence type="ECO:0000256" key="1">
    <source>
        <dbReference type="ARBA" id="ARBA00007613"/>
    </source>
</evidence>
<dbReference type="InterPro" id="IPR003423">
    <property type="entry name" value="OMP_efflux"/>
</dbReference>
<comment type="caution">
    <text evidence="4">The sequence shown here is derived from an EMBL/GenBank/DDBJ whole genome shotgun (WGS) entry which is preliminary data.</text>
</comment>
<dbReference type="Gene3D" id="2.20.200.10">
    <property type="entry name" value="Outer membrane efflux proteins (OEP)"/>
    <property type="match status" value="1"/>
</dbReference>
<organism evidence="4 5">
    <name type="scientific">Tautonia sociabilis</name>
    <dbReference type="NCBI Taxonomy" id="2080755"/>
    <lineage>
        <taxon>Bacteria</taxon>
        <taxon>Pseudomonadati</taxon>
        <taxon>Planctomycetota</taxon>
        <taxon>Planctomycetia</taxon>
        <taxon>Isosphaerales</taxon>
        <taxon>Isosphaeraceae</taxon>
        <taxon>Tautonia</taxon>
    </lineage>
</organism>
<keyword evidence="2" id="KW-0175">Coiled coil</keyword>
<dbReference type="PANTHER" id="PTHR30203:SF30">
    <property type="entry name" value="OUTER MEMBRANE PROTEIN-RELATED"/>
    <property type="match status" value="1"/>
</dbReference>
<accession>A0A432MDV2</accession>
<feature type="coiled-coil region" evidence="2">
    <location>
        <begin position="206"/>
        <end position="240"/>
    </location>
</feature>
<reference evidence="4 5" key="2">
    <citation type="submission" date="2019-01" db="EMBL/GenBank/DDBJ databases">
        <title>Tautonia sociabilis, a novel thermotolerant planctomycete of Isosphaeraceae family, isolated from a 4000 m deep subterranean habitat.</title>
        <authorList>
            <person name="Kovaleva O.L."/>
            <person name="Elcheninov A.G."/>
            <person name="Van Heerden E."/>
            <person name="Toshchakov S.V."/>
            <person name="Novikov A."/>
            <person name="Bonch-Osmolovskaya E.A."/>
            <person name="Kublanov I.V."/>
        </authorList>
    </citation>
    <scope>NUCLEOTIDE SEQUENCE [LARGE SCALE GENOMIC DNA]</scope>
    <source>
        <strain evidence="4 5">GM2012</strain>
    </source>
</reference>
<evidence type="ECO:0000256" key="3">
    <source>
        <dbReference type="SAM" id="MobiDB-lite"/>
    </source>
</evidence>
<evidence type="ECO:0000256" key="2">
    <source>
        <dbReference type="SAM" id="Coils"/>
    </source>
</evidence>
<reference evidence="4 5" key="1">
    <citation type="submission" date="2018-12" db="EMBL/GenBank/DDBJ databases">
        <authorList>
            <person name="Toschakov S.V."/>
        </authorList>
    </citation>
    <scope>NUCLEOTIDE SEQUENCE [LARGE SCALE GENOMIC DNA]</scope>
    <source>
        <strain evidence="4 5">GM2012</strain>
    </source>
</reference>
<proteinExistence type="inferred from homology"/>
<dbReference type="AlphaFoldDB" id="A0A432MDV2"/>
<evidence type="ECO:0000313" key="5">
    <source>
        <dbReference type="Proteomes" id="UP000280296"/>
    </source>
</evidence>
<protein>
    <submittedName>
        <fullName evidence="4">TolC family protein</fullName>
    </submittedName>
</protein>
<comment type="similarity">
    <text evidence="1">Belongs to the outer membrane factor (OMF) (TC 1.B.17) family.</text>
</comment>
<dbReference type="GO" id="GO:0015562">
    <property type="term" value="F:efflux transmembrane transporter activity"/>
    <property type="evidence" value="ECO:0007669"/>
    <property type="project" value="InterPro"/>
</dbReference>
<dbReference type="RefSeq" id="WP_126727714.1">
    <property type="nucleotide sequence ID" value="NZ_RYZH01000063.1"/>
</dbReference>
<dbReference type="SUPFAM" id="SSF56954">
    <property type="entry name" value="Outer membrane efflux proteins (OEP)"/>
    <property type="match status" value="1"/>
</dbReference>
<dbReference type="Gene3D" id="1.20.1600.10">
    <property type="entry name" value="Outer membrane efflux proteins (OEP)"/>
    <property type="match status" value="1"/>
</dbReference>
<name>A0A432MDV2_9BACT</name>
<gene>
    <name evidence="4" type="ORF">TsocGM_22535</name>
</gene>
<dbReference type="PANTHER" id="PTHR30203">
    <property type="entry name" value="OUTER MEMBRANE CATION EFFLUX PROTEIN"/>
    <property type="match status" value="1"/>
</dbReference>
<dbReference type="EMBL" id="RYZH01000063">
    <property type="protein sequence ID" value="RUL83177.1"/>
    <property type="molecule type" value="Genomic_DNA"/>
</dbReference>
<evidence type="ECO:0000313" key="4">
    <source>
        <dbReference type="EMBL" id="RUL83177.1"/>
    </source>
</evidence>
<feature type="compositionally biased region" description="Pro residues" evidence="3">
    <location>
        <begin position="584"/>
        <end position="596"/>
    </location>
</feature>
<dbReference type="OrthoDB" id="9783163at2"/>
<dbReference type="InterPro" id="IPR010131">
    <property type="entry name" value="MdtP/NodT-like"/>
</dbReference>
<dbReference type="Proteomes" id="UP000280296">
    <property type="component" value="Unassembled WGS sequence"/>
</dbReference>
<feature type="region of interest" description="Disordered" evidence="3">
    <location>
        <begin position="557"/>
        <end position="634"/>
    </location>
</feature>
<dbReference type="Pfam" id="PF02321">
    <property type="entry name" value="OEP"/>
    <property type="match status" value="2"/>
</dbReference>
<sequence length="634" mass="69868">MAFSAKFSNARRRVRPIARAVTCGIFLLTLPACGIPPRRHAQPPPPLPESFVGATSPVNSADLGAAEFYQDPLLLGLLEQALANNRELRILNEEVQIASTEILARSGAYLPFLTAGPSAGLERFSERTIEGAAIKVEPFVLNPEKFFKNPHASYFVGTNLTWQLDIYRQLRNARDAAAQRYVAAIERRNSFVIGMVAEIAENYYRLMALDKRLENLNQINAFLEQSLRVAEARKEAARDTELAVLRFEAELNRNRSELLIVAQDIIEAENRINVLAYRYPQPVGRNSANFFDLDINTIGVGVPSELLQNRPDIRQAERELVAAGLDVAVARANFYPQLILNAGVGWESFNLAGLFSPTAIAGNVFAGFVGPLVNRRSIKAEYLTTNARQLQAIYDYQRTILGAFTEVVNRLTEVQNYSRSVAIKKQQLTSLEAAVDVANQLFQFARVEYLDVLTAQRDLRDARTALIDTKELQLTATVRAYQALGGGALLSISEREELLHPIPHVHEALSDDDFWKLSQIHYGSGKYFRALRASLERILPYRAQTFTADPHPVLPTSPAVIEAAPGPALPIPDAESSDDSGLPPALPNSPPPPDEPGPFDLTGTISAGSEAIVRFPSPRTQDLGDGTTEHDLAK</sequence>